<evidence type="ECO:0000256" key="4">
    <source>
        <dbReference type="ARBA" id="ARBA00022496"/>
    </source>
</evidence>
<evidence type="ECO:0000256" key="9">
    <source>
        <dbReference type="ARBA" id="ARBA00023136"/>
    </source>
</evidence>
<dbReference type="KEGG" id="ssan:NX02_11535"/>
<evidence type="ECO:0000256" key="5">
    <source>
        <dbReference type="ARBA" id="ARBA00022692"/>
    </source>
</evidence>
<evidence type="ECO:0000313" key="16">
    <source>
        <dbReference type="EMBL" id="AHE54018.1"/>
    </source>
</evidence>
<protein>
    <recommendedName>
        <fullName evidence="18">TonB-denpendent receptor</fullName>
    </recommendedName>
</protein>
<dbReference type="PATRIC" id="fig|1123269.5.peg.2238"/>
<evidence type="ECO:0000256" key="11">
    <source>
        <dbReference type="PROSITE-ProRule" id="PRU01360"/>
    </source>
</evidence>
<dbReference type="CDD" id="cd01347">
    <property type="entry name" value="ligand_gated_channel"/>
    <property type="match status" value="1"/>
</dbReference>
<dbReference type="STRING" id="1123269.NX02_11535"/>
<gene>
    <name evidence="16" type="ORF">NX02_11535</name>
</gene>
<evidence type="ECO:0000256" key="7">
    <source>
        <dbReference type="ARBA" id="ARBA00023065"/>
    </source>
</evidence>
<dbReference type="GO" id="GO:0006826">
    <property type="term" value="P:iron ion transport"/>
    <property type="evidence" value="ECO:0007669"/>
    <property type="project" value="UniProtKB-KW"/>
</dbReference>
<dbReference type="PANTHER" id="PTHR32552:SF81">
    <property type="entry name" value="TONB-DEPENDENT OUTER MEMBRANE RECEPTOR"/>
    <property type="match status" value="1"/>
</dbReference>
<reference evidence="16 17" key="1">
    <citation type="submission" date="2013-07" db="EMBL/GenBank/DDBJ databases">
        <title>Completed genome of Sphingomonas sanxanigenens NX02.</title>
        <authorList>
            <person name="Ma T."/>
            <person name="Huang H."/>
            <person name="Wu M."/>
            <person name="Li X."/>
            <person name="Li G."/>
        </authorList>
    </citation>
    <scope>NUCLEOTIDE SEQUENCE [LARGE SCALE GENOMIC DNA]</scope>
    <source>
        <strain evidence="16 17">NX02</strain>
    </source>
</reference>
<dbReference type="InterPro" id="IPR039426">
    <property type="entry name" value="TonB-dep_rcpt-like"/>
</dbReference>
<evidence type="ECO:0008006" key="18">
    <source>
        <dbReference type="Google" id="ProtNLM"/>
    </source>
</evidence>
<keyword evidence="13" id="KW-0732">Signal</keyword>
<keyword evidence="17" id="KW-1185">Reference proteome</keyword>
<feature type="domain" description="TonB-dependent receptor plug" evidence="15">
    <location>
        <begin position="58"/>
        <end position="166"/>
    </location>
</feature>
<dbReference type="SUPFAM" id="SSF56935">
    <property type="entry name" value="Porins"/>
    <property type="match status" value="1"/>
</dbReference>
<evidence type="ECO:0000256" key="12">
    <source>
        <dbReference type="RuleBase" id="RU003357"/>
    </source>
</evidence>
<keyword evidence="7" id="KW-0406">Ion transport</keyword>
<evidence type="ECO:0000256" key="2">
    <source>
        <dbReference type="ARBA" id="ARBA00022448"/>
    </source>
</evidence>
<feature type="signal peptide" evidence="13">
    <location>
        <begin position="1"/>
        <end position="31"/>
    </location>
</feature>
<evidence type="ECO:0000256" key="6">
    <source>
        <dbReference type="ARBA" id="ARBA00023004"/>
    </source>
</evidence>
<keyword evidence="5 11" id="KW-0812">Transmembrane</keyword>
<dbReference type="GO" id="GO:0009279">
    <property type="term" value="C:cell outer membrane"/>
    <property type="evidence" value="ECO:0007669"/>
    <property type="project" value="UniProtKB-SubCell"/>
</dbReference>
<dbReference type="HOGENOM" id="CLU_008287_15_0_5"/>
<evidence type="ECO:0000256" key="13">
    <source>
        <dbReference type="SAM" id="SignalP"/>
    </source>
</evidence>
<dbReference type="InterPro" id="IPR000531">
    <property type="entry name" value="Beta-barrel_TonB"/>
</dbReference>
<dbReference type="Pfam" id="PF00593">
    <property type="entry name" value="TonB_dep_Rec_b-barrel"/>
    <property type="match status" value="1"/>
</dbReference>
<organism evidence="16 17">
    <name type="scientific">Sphingomonas sanxanigenens DSM 19645 = NX02</name>
    <dbReference type="NCBI Taxonomy" id="1123269"/>
    <lineage>
        <taxon>Bacteria</taxon>
        <taxon>Pseudomonadati</taxon>
        <taxon>Pseudomonadota</taxon>
        <taxon>Alphaproteobacteria</taxon>
        <taxon>Sphingomonadales</taxon>
        <taxon>Sphingomonadaceae</taxon>
        <taxon>Sphingomonas</taxon>
    </lineage>
</organism>
<dbReference type="Proteomes" id="UP000018851">
    <property type="component" value="Chromosome"/>
</dbReference>
<dbReference type="InterPro" id="IPR036942">
    <property type="entry name" value="Beta-barrel_TonB_sf"/>
</dbReference>
<dbReference type="eggNOG" id="COG4773">
    <property type="taxonomic scope" value="Bacteria"/>
</dbReference>
<keyword evidence="2 11" id="KW-0813">Transport</keyword>
<evidence type="ECO:0000259" key="14">
    <source>
        <dbReference type="Pfam" id="PF00593"/>
    </source>
</evidence>
<evidence type="ECO:0000256" key="1">
    <source>
        <dbReference type="ARBA" id="ARBA00004571"/>
    </source>
</evidence>
<dbReference type="PANTHER" id="PTHR32552">
    <property type="entry name" value="FERRICHROME IRON RECEPTOR-RELATED"/>
    <property type="match status" value="1"/>
</dbReference>
<evidence type="ECO:0000256" key="3">
    <source>
        <dbReference type="ARBA" id="ARBA00022452"/>
    </source>
</evidence>
<comment type="subcellular location">
    <subcellularLocation>
        <location evidence="1 11">Cell outer membrane</location>
        <topology evidence="1 11">Multi-pass membrane protein</topology>
    </subcellularLocation>
</comment>
<evidence type="ECO:0000259" key="15">
    <source>
        <dbReference type="Pfam" id="PF07715"/>
    </source>
</evidence>
<dbReference type="Gene3D" id="2.40.170.20">
    <property type="entry name" value="TonB-dependent receptor, beta-barrel domain"/>
    <property type="match status" value="1"/>
</dbReference>
<evidence type="ECO:0000256" key="10">
    <source>
        <dbReference type="ARBA" id="ARBA00023237"/>
    </source>
</evidence>
<proteinExistence type="inferred from homology"/>
<comment type="similarity">
    <text evidence="11 12">Belongs to the TonB-dependent receptor family.</text>
</comment>
<dbReference type="AlphaFoldDB" id="W0ACL0"/>
<dbReference type="RefSeq" id="WP_025292239.1">
    <property type="nucleotide sequence ID" value="NZ_CP006644.1"/>
</dbReference>
<name>W0ACL0_9SPHN</name>
<dbReference type="PROSITE" id="PS52016">
    <property type="entry name" value="TONB_DEPENDENT_REC_3"/>
    <property type="match status" value="1"/>
</dbReference>
<dbReference type="Pfam" id="PF07715">
    <property type="entry name" value="Plug"/>
    <property type="match status" value="1"/>
</dbReference>
<keyword evidence="4" id="KW-0410">Iron transport</keyword>
<dbReference type="InterPro" id="IPR012910">
    <property type="entry name" value="Plug_dom"/>
</dbReference>
<keyword evidence="3 11" id="KW-1134">Transmembrane beta strand</keyword>
<keyword evidence="10 11" id="KW-0998">Cell outer membrane</keyword>
<evidence type="ECO:0000256" key="8">
    <source>
        <dbReference type="ARBA" id="ARBA00023077"/>
    </source>
</evidence>
<dbReference type="OrthoDB" id="7208812at2"/>
<keyword evidence="6" id="KW-0408">Iron</keyword>
<evidence type="ECO:0000313" key="17">
    <source>
        <dbReference type="Proteomes" id="UP000018851"/>
    </source>
</evidence>
<feature type="domain" description="TonB-dependent receptor-like beta-barrel" evidence="14">
    <location>
        <begin position="328"/>
        <end position="729"/>
    </location>
</feature>
<keyword evidence="8 12" id="KW-0798">TonB box</keyword>
<accession>W0ACL0</accession>
<sequence length="766" mass="82556">MMLPGTRAHLSTTSLIGLAILSLAGASPASAQTEPAAEDAGTNSGDIVVTAERRSQNLQDVPASITAFDGNSLRDLRVTQVSDLSRLTPGLAVRVSGSTSDPQFTVRGIGMNNSETNQNPAVTTYLDEIALPSNAMLGVQLFDLERVEVLKGPQGTFYGRNTTGGAVNLITKRPTRELSVDARVDAGSLALREIEVGIGGPITSTLSARVAANSYQRHGWQDLIVSGPRHGDFGTRNGDLDRQAFRASLLWEPGTVFNALLVGDYSTTNDDAMAYQHTGNLKKDGSRTFCGYVATGIRDEANCGSYAIPRTGPGGTPVSGVQIFSDLQDDPRTAYASFVYGNQNDVDTGGVSLKMNADFGPVILTSVTGYRKYKRISTADDGSPYVLSDNYRDQRMSVFQQELRAGSGEGWGALSWIAGMYYTRDTNDDFVLFDQSDQFAYSAEFVSTYRQVTESLAAFAQVDYALTDQLTLTAGGRYTGERKEFSYDGSVIGSGAFPVPVQGYDNHINADRGTWRVSLKYEPSADLNLYANVSTGFKGGGFPGTIAFSVGQLTPFAPETITAYEGGVKAALFDRTVRLNTAFYYYDWKDFQATTQVNVSGVPLVILGTAGDARIYGVEGDISWYPVPSLMLRGGFNWNDAKIKNGRYDGQIPPNTPDISATGFARWEPKNLFGALTPYAQADVSYTSATFVALANAPTVKEPKAFFANARIGLKHDNGIEIAGWVRNLTDKLYRTSILGSGSASLPARATFNDPRTWGVSLGYHF</sequence>
<keyword evidence="9 11" id="KW-0472">Membrane</keyword>
<dbReference type="EMBL" id="CP006644">
    <property type="protein sequence ID" value="AHE54018.1"/>
    <property type="molecule type" value="Genomic_DNA"/>
</dbReference>
<feature type="chain" id="PRO_5004785312" description="TonB-denpendent receptor" evidence="13">
    <location>
        <begin position="32"/>
        <end position="766"/>
    </location>
</feature>